<dbReference type="Proteomes" id="UP001163046">
    <property type="component" value="Unassembled WGS sequence"/>
</dbReference>
<reference evidence="2" key="1">
    <citation type="submission" date="2023-01" db="EMBL/GenBank/DDBJ databases">
        <title>Genome assembly of the deep-sea coral Lophelia pertusa.</title>
        <authorList>
            <person name="Herrera S."/>
            <person name="Cordes E."/>
        </authorList>
    </citation>
    <scope>NUCLEOTIDE SEQUENCE</scope>
    <source>
        <strain evidence="2">USNM1676648</strain>
        <tissue evidence="2">Polyp</tissue>
    </source>
</reference>
<protein>
    <submittedName>
        <fullName evidence="2">Uncharacterized protein</fullName>
    </submittedName>
</protein>
<gene>
    <name evidence="2" type="ORF">OS493_029483</name>
</gene>
<evidence type="ECO:0000313" key="3">
    <source>
        <dbReference type="Proteomes" id="UP001163046"/>
    </source>
</evidence>
<sequence>MMSLSVAETGPHLTPSLAADRIASSVVRKVDSFHEKIRQTFGAVTARVKWRHKHEQDGRYEADWQSEKKQDDQPDYTP</sequence>
<keyword evidence="3" id="KW-1185">Reference proteome</keyword>
<comment type="caution">
    <text evidence="2">The sequence shown here is derived from an EMBL/GenBank/DDBJ whole genome shotgun (WGS) entry which is preliminary data.</text>
</comment>
<dbReference type="AlphaFoldDB" id="A0A9W9Y8U3"/>
<proteinExistence type="predicted"/>
<feature type="compositionally biased region" description="Basic and acidic residues" evidence="1">
    <location>
        <begin position="55"/>
        <end position="72"/>
    </location>
</feature>
<evidence type="ECO:0000256" key="1">
    <source>
        <dbReference type="SAM" id="MobiDB-lite"/>
    </source>
</evidence>
<evidence type="ECO:0000313" key="2">
    <source>
        <dbReference type="EMBL" id="KAJ7325620.1"/>
    </source>
</evidence>
<name>A0A9W9Y8U3_9CNID</name>
<organism evidence="2 3">
    <name type="scientific">Desmophyllum pertusum</name>
    <dbReference type="NCBI Taxonomy" id="174260"/>
    <lineage>
        <taxon>Eukaryota</taxon>
        <taxon>Metazoa</taxon>
        <taxon>Cnidaria</taxon>
        <taxon>Anthozoa</taxon>
        <taxon>Hexacorallia</taxon>
        <taxon>Scleractinia</taxon>
        <taxon>Caryophylliina</taxon>
        <taxon>Caryophylliidae</taxon>
        <taxon>Desmophyllum</taxon>
    </lineage>
</organism>
<feature type="region of interest" description="Disordered" evidence="1">
    <location>
        <begin position="55"/>
        <end position="78"/>
    </location>
</feature>
<dbReference type="EMBL" id="MU827807">
    <property type="protein sequence ID" value="KAJ7325620.1"/>
    <property type="molecule type" value="Genomic_DNA"/>
</dbReference>
<accession>A0A9W9Y8U3</accession>